<reference evidence="1 2" key="1">
    <citation type="journal article" date="2019" name="Commun. Biol.">
        <title>The bagworm genome reveals a unique fibroin gene that provides high tensile strength.</title>
        <authorList>
            <person name="Kono N."/>
            <person name="Nakamura H."/>
            <person name="Ohtoshi R."/>
            <person name="Tomita M."/>
            <person name="Numata K."/>
            <person name="Arakawa K."/>
        </authorList>
    </citation>
    <scope>NUCLEOTIDE SEQUENCE [LARGE SCALE GENOMIC DNA]</scope>
</reference>
<keyword evidence="2" id="KW-1185">Reference proteome</keyword>
<dbReference type="Proteomes" id="UP000299102">
    <property type="component" value="Unassembled WGS sequence"/>
</dbReference>
<name>A0A4C1WSV5_EUMVA</name>
<accession>A0A4C1WSV5</accession>
<organism evidence="1 2">
    <name type="scientific">Eumeta variegata</name>
    <name type="common">Bagworm moth</name>
    <name type="synonym">Eumeta japonica</name>
    <dbReference type="NCBI Taxonomy" id="151549"/>
    <lineage>
        <taxon>Eukaryota</taxon>
        <taxon>Metazoa</taxon>
        <taxon>Ecdysozoa</taxon>
        <taxon>Arthropoda</taxon>
        <taxon>Hexapoda</taxon>
        <taxon>Insecta</taxon>
        <taxon>Pterygota</taxon>
        <taxon>Neoptera</taxon>
        <taxon>Endopterygota</taxon>
        <taxon>Lepidoptera</taxon>
        <taxon>Glossata</taxon>
        <taxon>Ditrysia</taxon>
        <taxon>Tineoidea</taxon>
        <taxon>Psychidae</taxon>
        <taxon>Oiketicinae</taxon>
        <taxon>Eumeta</taxon>
    </lineage>
</organism>
<gene>
    <name evidence="1" type="ORF">EVAR_36016_1</name>
</gene>
<sequence length="121" mass="14081">MLLLNIFLYEISKKHILIKINDNSTIPRRKSGGRSLIYLVVDCWCFTEYTECGHHGQRDQWVFNLGQIDHTLCASRSTLSHRLQQRLLPAANSQWIIMEDLKANSFNLKYLLLEKYTAAVV</sequence>
<dbReference type="AlphaFoldDB" id="A0A4C1WSV5"/>
<proteinExistence type="predicted"/>
<protein>
    <submittedName>
        <fullName evidence="1">Uncharacterized protein</fullName>
    </submittedName>
</protein>
<dbReference type="EMBL" id="BGZK01000647">
    <property type="protein sequence ID" value="GBP54458.1"/>
    <property type="molecule type" value="Genomic_DNA"/>
</dbReference>
<evidence type="ECO:0000313" key="2">
    <source>
        <dbReference type="Proteomes" id="UP000299102"/>
    </source>
</evidence>
<evidence type="ECO:0000313" key="1">
    <source>
        <dbReference type="EMBL" id="GBP54458.1"/>
    </source>
</evidence>
<comment type="caution">
    <text evidence="1">The sequence shown here is derived from an EMBL/GenBank/DDBJ whole genome shotgun (WGS) entry which is preliminary data.</text>
</comment>